<feature type="transmembrane region" description="Helical" evidence="1">
    <location>
        <begin position="32"/>
        <end position="53"/>
    </location>
</feature>
<keyword evidence="3" id="KW-1185">Reference proteome</keyword>
<name>A0A166FLE3_9EURY</name>
<dbReference type="Proteomes" id="UP000077275">
    <property type="component" value="Unassembled WGS sequence"/>
</dbReference>
<evidence type="ECO:0000256" key="1">
    <source>
        <dbReference type="SAM" id="Phobius"/>
    </source>
</evidence>
<reference evidence="2 3" key="1">
    <citation type="submission" date="2016-04" db="EMBL/GenBank/DDBJ databases">
        <title>Genome sequence of Methanobrevibacter cuticularis DSM 11139.</title>
        <authorList>
            <person name="Poehlein A."/>
            <person name="Seedorf H."/>
            <person name="Daniel R."/>
        </authorList>
    </citation>
    <scope>NUCLEOTIDE SEQUENCE [LARGE SCALE GENOMIC DNA]</scope>
    <source>
        <strain evidence="2 3">DSM 11139</strain>
    </source>
</reference>
<dbReference type="OrthoDB" id="81962at2157"/>
<protein>
    <submittedName>
        <fullName evidence="2">Uncharacterized protein</fullName>
    </submittedName>
</protein>
<keyword evidence="1" id="KW-0472">Membrane</keyword>
<proteinExistence type="predicted"/>
<keyword evidence="1" id="KW-1133">Transmembrane helix</keyword>
<dbReference type="AlphaFoldDB" id="A0A166FLE3"/>
<feature type="transmembrane region" description="Helical" evidence="1">
    <location>
        <begin position="7"/>
        <end position="26"/>
    </location>
</feature>
<accession>A0A166FLE3</accession>
<dbReference type="RefSeq" id="WP_067257364.1">
    <property type="nucleotide sequence ID" value="NZ_LWMW01000011.1"/>
</dbReference>
<dbReference type="STRING" id="47311.MBCUT_00940"/>
<gene>
    <name evidence="2" type="ORF">MBCUT_00940</name>
</gene>
<dbReference type="EMBL" id="LWMW01000011">
    <property type="protein sequence ID" value="KZX17799.1"/>
    <property type="molecule type" value="Genomic_DNA"/>
</dbReference>
<sequence>MANIWKIFGGMLLIAVGAAVSYRSYYNHYNDIFTILGIAVFILGLYLLIVSLLEKPSVSNLDESRKKQKDIPKIKTNNKKNSSVLNLGSNLGDVFENSLGNDRLKNIDSKKIATKVKNVSKPKNPKAVLNTEQSQATFTNKRLNFTPNYQKPMKVSRRPKKRIINENNNEKIIPTDSKISKSEEISRALASDDFIRPIHAENNLLPENKVNNINTDNNNYNYDNNYNNNNNNNNNFGDDIESNNMGDNTINIDPNFPESLPVPKLLRSYVVCSKGSMTSQEAFHELAKHAKEEILLQISSIKEMEDEFLSMLPALNVKIIIQEFDIKDMSYVLLISSLLEQGIKIKTISLISTINLISDDSHALIISENDNKEDYDIGAVYTDSKAITNIKSTFEKSWELANDLDINALNNCS</sequence>
<organism evidence="2 3">
    <name type="scientific">Methanobrevibacter cuticularis</name>
    <dbReference type="NCBI Taxonomy" id="47311"/>
    <lineage>
        <taxon>Archaea</taxon>
        <taxon>Methanobacteriati</taxon>
        <taxon>Methanobacteriota</taxon>
        <taxon>Methanomada group</taxon>
        <taxon>Methanobacteria</taxon>
        <taxon>Methanobacteriales</taxon>
        <taxon>Methanobacteriaceae</taxon>
        <taxon>Methanobrevibacter</taxon>
    </lineage>
</organism>
<keyword evidence="1" id="KW-0812">Transmembrane</keyword>
<dbReference type="PATRIC" id="fig|47311.3.peg.103"/>
<evidence type="ECO:0000313" key="3">
    <source>
        <dbReference type="Proteomes" id="UP000077275"/>
    </source>
</evidence>
<evidence type="ECO:0000313" key="2">
    <source>
        <dbReference type="EMBL" id="KZX17799.1"/>
    </source>
</evidence>
<comment type="caution">
    <text evidence="2">The sequence shown here is derived from an EMBL/GenBank/DDBJ whole genome shotgun (WGS) entry which is preliminary data.</text>
</comment>